<feature type="domain" description="Calcineurin-like phosphoesterase" evidence="5">
    <location>
        <begin position="28"/>
        <end position="224"/>
    </location>
</feature>
<protein>
    <submittedName>
        <fullName evidence="7">BamA/TamA family outer membrane protein</fullName>
    </submittedName>
</protein>
<proteinExistence type="predicted"/>
<comment type="caution">
    <text evidence="7">The sequence shown here is derived from an EMBL/GenBank/DDBJ whole genome shotgun (WGS) entry which is preliminary data.</text>
</comment>
<dbReference type="EMBL" id="JAZGLY010000003">
    <property type="protein sequence ID" value="MEE6186915.1"/>
    <property type="molecule type" value="Genomic_DNA"/>
</dbReference>
<comment type="subcellular location">
    <subcellularLocation>
        <location evidence="1">Membrane</location>
    </subcellularLocation>
</comment>
<evidence type="ECO:0000313" key="8">
    <source>
        <dbReference type="Proteomes" id="UP001357452"/>
    </source>
</evidence>
<dbReference type="PANTHER" id="PTHR10161:SF14">
    <property type="entry name" value="TARTRATE-RESISTANT ACID PHOSPHATASE TYPE 5"/>
    <property type="match status" value="1"/>
</dbReference>
<evidence type="ECO:0000256" key="1">
    <source>
        <dbReference type="ARBA" id="ARBA00004370"/>
    </source>
</evidence>
<dbReference type="RefSeq" id="WP_330974324.1">
    <property type="nucleotide sequence ID" value="NZ_JAZGLY010000003.1"/>
</dbReference>
<keyword evidence="8" id="KW-1185">Reference proteome</keyword>
<dbReference type="Proteomes" id="UP001357452">
    <property type="component" value="Unassembled WGS sequence"/>
</dbReference>
<dbReference type="InterPro" id="IPR004843">
    <property type="entry name" value="Calcineurin-like_PHP"/>
</dbReference>
<keyword evidence="2" id="KW-0732">Signal</keyword>
<gene>
    <name evidence="7" type="ORF">V2H41_06485</name>
</gene>
<name>A0ABU7RFY7_9BACT</name>
<keyword evidence="3" id="KW-0378">Hydrolase</keyword>
<reference evidence="7 8" key="1">
    <citation type="submission" date="2024-01" db="EMBL/GenBank/DDBJ databases">
        <title>Niabella digestum sp. nov., isolated from waste digestion system.</title>
        <authorList>
            <person name="Zhang L."/>
        </authorList>
    </citation>
    <scope>NUCLEOTIDE SEQUENCE [LARGE SCALE GENOMIC DNA]</scope>
    <source>
        <strain evidence="7 8">A18</strain>
    </source>
</reference>
<accession>A0ABU7RFY7</accession>
<evidence type="ECO:0000259" key="5">
    <source>
        <dbReference type="Pfam" id="PF00149"/>
    </source>
</evidence>
<dbReference type="PANTHER" id="PTHR10161">
    <property type="entry name" value="TARTRATE-RESISTANT ACID PHOSPHATASE TYPE 5"/>
    <property type="match status" value="1"/>
</dbReference>
<organism evidence="7 8">
    <name type="scientific">Niabella digestorum</name>
    <dbReference type="NCBI Taxonomy" id="3117701"/>
    <lineage>
        <taxon>Bacteria</taxon>
        <taxon>Pseudomonadati</taxon>
        <taxon>Bacteroidota</taxon>
        <taxon>Chitinophagia</taxon>
        <taxon>Chitinophagales</taxon>
        <taxon>Chitinophagaceae</taxon>
        <taxon>Niabella</taxon>
    </lineage>
</organism>
<dbReference type="SUPFAM" id="SSF56300">
    <property type="entry name" value="Metallo-dependent phosphatases"/>
    <property type="match status" value="1"/>
</dbReference>
<dbReference type="Gene3D" id="3.60.21.10">
    <property type="match status" value="1"/>
</dbReference>
<dbReference type="Gene3D" id="2.40.160.50">
    <property type="entry name" value="membrane protein fhac: a member of the omp85/tpsb transporter family"/>
    <property type="match status" value="1"/>
</dbReference>
<feature type="domain" description="Bacterial surface antigen (D15)" evidence="6">
    <location>
        <begin position="941"/>
        <end position="1163"/>
    </location>
</feature>
<evidence type="ECO:0000256" key="2">
    <source>
        <dbReference type="ARBA" id="ARBA00022729"/>
    </source>
</evidence>
<dbReference type="InterPro" id="IPR051558">
    <property type="entry name" value="Metallophosphoesterase_PAP"/>
</dbReference>
<evidence type="ECO:0000256" key="4">
    <source>
        <dbReference type="ARBA" id="ARBA00023136"/>
    </source>
</evidence>
<dbReference type="InterPro" id="IPR029052">
    <property type="entry name" value="Metallo-depent_PP-like"/>
</dbReference>
<sequence length="1203" mass="136378">MLQRLIYILLAIINFDLAVTAQPQLKHRLIFIGDAGEINPKQQAVITAAAGKVLPEKTSVFYLGDNIYPRGMNMERDNAVIEDQQILRSQFEPFRSKNVPVYFIPGNHDWDRMGKKGLEKIRAQNDFIAAQKDSLLQMIPKNGCPDPIAIPFGDEAVVIAYDSEWWLFPYKKKRSDDICECDTEQDVLDQLATLLWEHKNKIIFLASHHPFQSYGEHGGKFSLKEHIFPLTALNPHIYIPLPVVGSLYPLLRKTVFINAEDIPHPQYQHFIKQITSTIDGFANVIKVAGHEHSLQLINDNGLQIVSGGGSKSTHVKKAARSLFAHAGEGFVIVDIFNDKTSEIEFYTHQHSGTLQPTYKHTTKFIDQEQIINAQYEYLLNNDSVSIAANPQYDKVGKLHRKIFGENYRKEWAAPTKLPVFRLSQLQGGLTPLQKGGGMQTVSLRLADTSGKQWVLRSVNKVADAILPEGLRSTFATKLVDDYMSGQHPYAALIIPPLADAVKVPHANPVIGVVAPDPNLSIYSNLMTGRIALLEEREPLGKSDNSEKFIKALIKDNDNTFKAKTFFRAMMLDALVSDWDRHEDQWRWRNVSNGKDKDYTPVPRDRDQALKINNGFIPKLLSRSWLLPTFQGFDSIIPSIKYSLFKHRFIQPFPEFQFSRTEWNHMATDFVQKITDSVIDVAINQLPESSRNIRGQELAEKMKKRRDQLPAAMDKYYTFSQQIVDLHLSDKHEYIVLEDAPNGGLHFTIRKINKEGLIKSKLLDHVYDPKITKEIRLYTGAGNDTLKIDYSDSPIKLRIIGGQGEKHMIITQPGKKIRLYNHTKGMSYEGYEQRIRKRLHDDSLQTAFVPVNLYSYTMPLITGGYNIDDGLILGAGFRHVHQKGFRKQPYSSSLQLVVSGALSTGALQAKLKADWIEVFRKTDIELRAFTYAPHNTHNFFGIGNDTEYDKNHPIQYYRSRYTLAQVDPLFRWRKKDHTILRFGPSLQLYNMKAEDNKGRFILNHTLQSYDSATLTKSKAYLGAIFAYEKDSRNHAIFPSKGGNILLLVKGYRGLNSYSQSLIQATSDITFYLPLNQEASAIVANRVGGGVTLGHAAFYQSLFLGGNDNLRGSRNYRFAGNHTFYNNLELRLRMAQIGSYILPGQLGATLFYDIGKVWPSGSNKALHQGVGGGLYYAPANIAVFQLLAGYSKEGWYPHFTMGFRF</sequence>
<dbReference type="Pfam" id="PF01103">
    <property type="entry name" value="Omp85"/>
    <property type="match status" value="1"/>
</dbReference>
<dbReference type="InterPro" id="IPR000184">
    <property type="entry name" value="Bac_surfAg_D15"/>
</dbReference>
<keyword evidence="4" id="KW-0472">Membrane</keyword>
<evidence type="ECO:0000259" key="6">
    <source>
        <dbReference type="Pfam" id="PF01103"/>
    </source>
</evidence>
<dbReference type="Pfam" id="PF00149">
    <property type="entry name" value="Metallophos"/>
    <property type="match status" value="1"/>
</dbReference>
<evidence type="ECO:0000256" key="3">
    <source>
        <dbReference type="ARBA" id="ARBA00022801"/>
    </source>
</evidence>
<evidence type="ECO:0000313" key="7">
    <source>
        <dbReference type="EMBL" id="MEE6186915.1"/>
    </source>
</evidence>